<sequence length="196" mass="21483">MPSQPYIIHPTDLQYAPTIMRAPSPSSSIGTEYGQDDTNMVDLELSEREFARKCEETIGLGKPRPEEDEANRDPLVHSRPLRQKLSPIEEKQMFEQVMVSLRAAVKQLEEEELFEQTAVKGADVVLDDPTPSTEDIDLIMQSLMGLSTSPKAEDDATGTATAQASHFTGRSETVTPQWGGSIAGLATSTPARRPRG</sequence>
<accession>A0A5C2SEV5</accession>
<evidence type="ECO:0000256" key="1">
    <source>
        <dbReference type="SAM" id="MobiDB-lite"/>
    </source>
</evidence>
<dbReference type="STRING" id="1328759.A0A5C2SEV5"/>
<dbReference type="EMBL" id="ML122259">
    <property type="protein sequence ID" value="RPD62282.1"/>
    <property type="molecule type" value="Genomic_DNA"/>
</dbReference>
<feature type="compositionally biased region" description="Polar residues" evidence="1">
    <location>
        <begin position="158"/>
        <end position="178"/>
    </location>
</feature>
<dbReference type="OrthoDB" id="3227715at2759"/>
<dbReference type="AlphaFoldDB" id="A0A5C2SEV5"/>
<gene>
    <name evidence="2" type="ORF">L227DRAFT_573489</name>
</gene>
<name>A0A5C2SEV5_9APHY</name>
<feature type="region of interest" description="Disordered" evidence="1">
    <location>
        <begin position="148"/>
        <end position="196"/>
    </location>
</feature>
<dbReference type="Proteomes" id="UP000313359">
    <property type="component" value="Unassembled WGS sequence"/>
</dbReference>
<evidence type="ECO:0000313" key="3">
    <source>
        <dbReference type="Proteomes" id="UP000313359"/>
    </source>
</evidence>
<reference evidence="2" key="1">
    <citation type="journal article" date="2018" name="Genome Biol. Evol.">
        <title>Genomics and development of Lentinus tigrinus, a white-rot wood-decaying mushroom with dimorphic fruiting bodies.</title>
        <authorList>
            <person name="Wu B."/>
            <person name="Xu Z."/>
            <person name="Knudson A."/>
            <person name="Carlson A."/>
            <person name="Chen N."/>
            <person name="Kovaka S."/>
            <person name="LaButti K."/>
            <person name="Lipzen A."/>
            <person name="Pennachio C."/>
            <person name="Riley R."/>
            <person name="Schakwitz W."/>
            <person name="Umezawa K."/>
            <person name="Ohm R.A."/>
            <person name="Grigoriev I.V."/>
            <person name="Nagy L.G."/>
            <person name="Gibbons J."/>
            <person name="Hibbett D."/>
        </authorList>
    </citation>
    <scope>NUCLEOTIDE SEQUENCE [LARGE SCALE GENOMIC DNA]</scope>
    <source>
        <strain evidence="2">ALCF2SS1-6</strain>
    </source>
</reference>
<organism evidence="2 3">
    <name type="scientific">Lentinus tigrinus ALCF2SS1-6</name>
    <dbReference type="NCBI Taxonomy" id="1328759"/>
    <lineage>
        <taxon>Eukaryota</taxon>
        <taxon>Fungi</taxon>
        <taxon>Dikarya</taxon>
        <taxon>Basidiomycota</taxon>
        <taxon>Agaricomycotina</taxon>
        <taxon>Agaricomycetes</taxon>
        <taxon>Polyporales</taxon>
        <taxon>Polyporaceae</taxon>
        <taxon>Lentinus</taxon>
    </lineage>
</organism>
<proteinExistence type="predicted"/>
<keyword evidence="3" id="KW-1185">Reference proteome</keyword>
<evidence type="ECO:0000313" key="2">
    <source>
        <dbReference type="EMBL" id="RPD62282.1"/>
    </source>
</evidence>
<feature type="region of interest" description="Disordered" evidence="1">
    <location>
        <begin position="56"/>
        <end position="79"/>
    </location>
</feature>
<protein>
    <submittedName>
        <fullName evidence="2">Uncharacterized protein</fullName>
    </submittedName>
</protein>